<feature type="region of interest" description="Disordered" evidence="5">
    <location>
        <begin position="306"/>
        <end position="342"/>
    </location>
</feature>
<dbReference type="SUPFAM" id="SSF53850">
    <property type="entry name" value="Periplasmic binding protein-like II"/>
    <property type="match status" value="1"/>
</dbReference>
<dbReference type="PRINTS" id="PR00039">
    <property type="entry name" value="HTHLYSR"/>
</dbReference>
<evidence type="ECO:0000313" key="7">
    <source>
        <dbReference type="EMBL" id="SFM63428.1"/>
    </source>
</evidence>
<reference evidence="7 8" key="1">
    <citation type="submission" date="2016-10" db="EMBL/GenBank/DDBJ databases">
        <authorList>
            <person name="de Groot N.N."/>
        </authorList>
    </citation>
    <scope>NUCLEOTIDE SEQUENCE [LARGE SCALE GENOMIC DNA]</scope>
    <source>
        <strain evidence="7 8">DSM 4180</strain>
    </source>
</reference>
<dbReference type="GO" id="GO:0005829">
    <property type="term" value="C:cytosol"/>
    <property type="evidence" value="ECO:0007669"/>
    <property type="project" value="TreeGrafter"/>
</dbReference>
<dbReference type="InterPro" id="IPR036388">
    <property type="entry name" value="WH-like_DNA-bd_sf"/>
</dbReference>
<dbReference type="Pfam" id="PF03466">
    <property type="entry name" value="LysR_substrate"/>
    <property type="match status" value="1"/>
</dbReference>
<dbReference type="PANTHER" id="PTHR30419:SF8">
    <property type="entry name" value="NITROGEN ASSIMILATION TRANSCRIPTIONAL ACTIVATOR-RELATED"/>
    <property type="match status" value="1"/>
</dbReference>
<dbReference type="SUPFAM" id="SSF46785">
    <property type="entry name" value="Winged helix' DNA-binding domain"/>
    <property type="match status" value="1"/>
</dbReference>
<dbReference type="Gene3D" id="1.10.10.10">
    <property type="entry name" value="Winged helix-like DNA-binding domain superfamily/Winged helix DNA-binding domain"/>
    <property type="match status" value="1"/>
</dbReference>
<evidence type="ECO:0000256" key="2">
    <source>
        <dbReference type="ARBA" id="ARBA00023015"/>
    </source>
</evidence>
<dbReference type="EMBL" id="FOUO01000016">
    <property type="protein sequence ID" value="SFM63428.1"/>
    <property type="molecule type" value="Genomic_DNA"/>
</dbReference>
<dbReference type="Proteomes" id="UP000199556">
    <property type="component" value="Unassembled WGS sequence"/>
</dbReference>
<name>A0A1I4SFZ9_ECTMO</name>
<feature type="domain" description="HTH lysR-type" evidence="6">
    <location>
        <begin position="12"/>
        <end position="69"/>
    </location>
</feature>
<evidence type="ECO:0000313" key="8">
    <source>
        <dbReference type="Proteomes" id="UP000199556"/>
    </source>
</evidence>
<dbReference type="GO" id="GO:0003700">
    <property type="term" value="F:DNA-binding transcription factor activity"/>
    <property type="evidence" value="ECO:0007669"/>
    <property type="project" value="InterPro"/>
</dbReference>
<dbReference type="AlphaFoldDB" id="A0A1I4SFZ9"/>
<dbReference type="STRING" id="195064.SAMN05421721_11643"/>
<comment type="similarity">
    <text evidence="1">Belongs to the LysR transcriptional regulatory family.</text>
</comment>
<organism evidence="7 8">
    <name type="scientific">Ectothiorhodospira mobilis</name>
    <dbReference type="NCBI Taxonomy" id="195064"/>
    <lineage>
        <taxon>Bacteria</taxon>
        <taxon>Pseudomonadati</taxon>
        <taxon>Pseudomonadota</taxon>
        <taxon>Gammaproteobacteria</taxon>
        <taxon>Chromatiales</taxon>
        <taxon>Ectothiorhodospiraceae</taxon>
        <taxon>Ectothiorhodospira</taxon>
    </lineage>
</organism>
<evidence type="ECO:0000256" key="4">
    <source>
        <dbReference type="ARBA" id="ARBA00023163"/>
    </source>
</evidence>
<dbReference type="OrthoDB" id="5964649at2"/>
<dbReference type="RefSeq" id="WP_090486839.1">
    <property type="nucleotide sequence ID" value="NZ_FOUO01000016.1"/>
</dbReference>
<keyword evidence="8" id="KW-1185">Reference proteome</keyword>
<gene>
    <name evidence="7" type="ORF">SAMN05421721_11643</name>
</gene>
<dbReference type="InterPro" id="IPR050950">
    <property type="entry name" value="HTH-type_LysR_regulators"/>
</dbReference>
<dbReference type="PROSITE" id="PS50931">
    <property type="entry name" value="HTH_LYSR"/>
    <property type="match status" value="1"/>
</dbReference>
<dbReference type="InterPro" id="IPR036390">
    <property type="entry name" value="WH_DNA-bd_sf"/>
</dbReference>
<dbReference type="InterPro" id="IPR005119">
    <property type="entry name" value="LysR_subst-bd"/>
</dbReference>
<proteinExistence type="inferred from homology"/>
<evidence type="ECO:0000256" key="5">
    <source>
        <dbReference type="SAM" id="MobiDB-lite"/>
    </source>
</evidence>
<dbReference type="Gene3D" id="3.40.190.290">
    <property type="match status" value="1"/>
</dbReference>
<dbReference type="Pfam" id="PF00126">
    <property type="entry name" value="HTH_1"/>
    <property type="match status" value="1"/>
</dbReference>
<evidence type="ECO:0000256" key="3">
    <source>
        <dbReference type="ARBA" id="ARBA00023125"/>
    </source>
</evidence>
<dbReference type="CDD" id="cd05466">
    <property type="entry name" value="PBP2_LTTR_substrate"/>
    <property type="match status" value="1"/>
</dbReference>
<dbReference type="InterPro" id="IPR000847">
    <property type="entry name" value="LysR_HTH_N"/>
</dbReference>
<keyword evidence="2" id="KW-0805">Transcription regulation</keyword>
<dbReference type="PANTHER" id="PTHR30419">
    <property type="entry name" value="HTH-TYPE TRANSCRIPTIONAL REGULATOR YBHD"/>
    <property type="match status" value="1"/>
</dbReference>
<protein>
    <submittedName>
        <fullName evidence="7">DNA-binding transcriptional regulator, LysR family</fullName>
    </submittedName>
</protein>
<accession>A0A1I4SFZ9</accession>
<keyword evidence="4" id="KW-0804">Transcription</keyword>
<dbReference type="GO" id="GO:0003677">
    <property type="term" value="F:DNA binding"/>
    <property type="evidence" value="ECO:0007669"/>
    <property type="project" value="UniProtKB-KW"/>
</dbReference>
<feature type="compositionally biased region" description="Low complexity" evidence="5">
    <location>
        <begin position="320"/>
        <end position="335"/>
    </location>
</feature>
<evidence type="ECO:0000259" key="6">
    <source>
        <dbReference type="PROSITE" id="PS50931"/>
    </source>
</evidence>
<keyword evidence="3 7" id="KW-0238">DNA-binding</keyword>
<sequence>MGSVPNLYYKQNRLKQLRAFCRAARLGSISTAAESLCLSQPAVSLQIQALEREFDTTLFERRGPQIKLTPEGEALYKLADPLVDGIDKLHETFAACFGQLESGELNIAAGESTILYILPEPLRLFAQAHPHIRIKLHNVTGRDGLAMLRRDEVDFAVGSLLEVPEDISYRPIVTYHPKLITPLDHPLARKPDAVRLEDIGPHGLILPPRHLSTWRMVDLVFRQNEVDYHVALEAGGWEVIKKYVELGLGISIVTDVCLTGSERLAALPLDRYFPARSYGVVQRQGRHLSPQALRFIDIMERAHALSEEAAAVRPPPPPGRQRGPGASGKMSSPSTSGGGGRP</sequence>
<evidence type="ECO:0000256" key="1">
    <source>
        <dbReference type="ARBA" id="ARBA00009437"/>
    </source>
</evidence>
<dbReference type="FunFam" id="1.10.10.10:FF:000001">
    <property type="entry name" value="LysR family transcriptional regulator"/>
    <property type="match status" value="1"/>
</dbReference>